<evidence type="ECO:0000256" key="2">
    <source>
        <dbReference type="ARBA" id="ARBA00022801"/>
    </source>
</evidence>
<dbReference type="RefSeq" id="WP_243642955.1">
    <property type="nucleotide sequence ID" value="NZ_JAOQNO010000001.1"/>
</dbReference>
<dbReference type="AlphaFoldDB" id="A0A4R6RV04"/>
<organism evidence="6 7">
    <name type="scientific">Leucobacter luti</name>
    <dbReference type="NCBI Taxonomy" id="340320"/>
    <lineage>
        <taxon>Bacteria</taxon>
        <taxon>Bacillati</taxon>
        <taxon>Actinomycetota</taxon>
        <taxon>Actinomycetes</taxon>
        <taxon>Micrococcales</taxon>
        <taxon>Microbacteriaceae</taxon>
        <taxon>Leucobacter</taxon>
    </lineage>
</organism>
<evidence type="ECO:0000313" key="6">
    <source>
        <dbReference type="EMBL" id="TDP90809.1"/>
    </source>
</evidence>
<sequence length="286" mass="30867">MTDPAPFPQHQPASHFILHISDTHFVSDGELLFGTVDSEANLRRLFAEFARSGARPDAIVFTGDIADAGDEAAYRRIRAVVDPAAAEIGSRVIWVMGNHDVRAPFRRLLLDSDAGAESVDAVTDVNGLRIITLDSTVPGHHHGEISDAQYVWLADALADPAPHGTLIALHHPPVPSLLEPLELVELRDQQRFADAIAGTDVRAVLGGHLHYNTFSTIAGIPVSVASATCYTQDLNVPFGHLRGRDGAQGFNLVHLYGDRVLHTVVPIGETPAVDELTTAQLRSWLA</sequence>
<evidence type="ECO:0000256" key="4">
    <source>
        <dbReference type="ARBA" id="ARBA00025742"/>
    </source>
</evidence>
<dbReference type="EMBL" id="SNYA01000006">
    <property type="protein sequence ID" value="TDP90809.1"/>
    <property type="molecule type" value="Genomic_DNA"/>
</dbReference>
<evidence type="ECO:0000259" key="5">
    <source>
        <dbReference type="Pfam" id="PF00149"/>
    </source>
</evidence>
<dbReference type="InterPro" id="IPR050884">
    <property type="entry name" value="CNP_phosphodiesterase-III"/>
</dbReference>
<evidence type="ECO:0000256" key="3">
    <source>
        <dbReference type="ARBA" id="ARBA00023004"/>
    </source>
</evidence>
<proteinExistence type="inferred from homology"/>
<reference evidence="6 7" key="1">
    <citation type="submission" date="2019-03" db="EMBL/GenBank/DDBJ databases">
        <title>Genomic analyses of the natural microbiome of Caenorhabditis elegans.</title>
        <authorList>
            <person name="Samuel B."/>
        </authorList>
    </citation>
    <scope>NUCLEOTIDE SEQUENCE [LARGE SCALE GENOMIC DNA]</scope>
    <source>
        <strain evidence="6 7">JUb18</strain>
    </source>
</reference>
<dbReference type="Proteomes" id="UP000295601">
    <property type="component" value="Unassembled WGS sequence"/>
</dbReference>
<keyword evidence="3" id="KW-0408">Iron</keyword>
<dbReference type="GO" id="GO:0004112">
    <property type="term" value="F:cyclic-nucleotide phosphodiesterase activity"/>
    <property type="evidence" value="ECO:0007669"/>
    <property type="project" value="InterPro"/>
</dbReference>
<evidence type="ECO:0000256" key="1">
    <source>
        <dbReference type="ARBA" id="ARBA00022723"/>
    </source>
</evidence>
<name>A0A4R6RV04_9MICO</name>
<dbReference type="InterPro" id="IPR004843">
    <property type="entry name" value="Calcineurin-like_PHP"/>
</dbReference>
<accession>A0A4R6RV04</accession>
<dbReference type="InterPro" id="IPR026575">
    <property type="entry name" value="GpdQ/CpdA-like"/>
</dbReference>
<protein>
    <submittedName>
        <fullName evidence="6">Calcineurin-like phosphoesterase family protein</fullName>
    </submittedName>
</protein>
<dbReference type="GO" id="GO:0046872">
    <property type="term" value="F:metal ion binding"/>
    <property type="evidence" value="ECO:0007669"/>
    <property type="project" value="UniProtKB-KW"/>
</dbReference>
<keyword evidence="7" id="KW-1185">Reference proteome</keyword>
<comment type="caution">
    <text evidence="6">The sequence shown here is derived from an EMBL/GenBank/DDBJ whole genome shotgun (WGS) entry which is preliminary data.</text>
</comment>
<dbReference type="SUPFAM" id="SSF56300">
    <property type="entry name" value="Metallo-dependent phosphatases"/>
    <property type="match status" value="1"/>
</dbReference>
<evidence type="ECO:0000313" key="7">
    <source>
        <dbReference type="Proteomes" id="UP000295601"/>
    </source>
</evidence>
<dbReference type="Pfam" id="PF00149">
    <property type="entry name" value="Metallophos"/>
    <property type="match status" value="1"/>
</dbReference>
<comment type="similarity">
    <text evidence="4">Belongs to the cyclic nucleotide phosphodiesterase class-III family.</text>
</comment>
<dbReference type="InterPro" id="IPR029052">
    <property type="entry name" value="Metallo-depent_PP-like"/>
</dbReference>
<gene>
    <name evidence="6" type="ORF">EDF62_2461</name>
</gene>
<feature type="domain" description="Calcineurin-like phosphoesterase" evidence="5">
    <location>
        <begin position="17"/>
        <end position="211"/>
    </location>
</feature>
<dbReference type="PANTHER" id="PTHR42988:SF2">
    <property type="entry name" value="CYCLIC NUCLEOTIDE PHOSPHODIESTERASE CBUA0032-RELATED"/>
    <property type="match status" value="1"/>
</dbReference>
<dbReference type="PANTHER" id="PTHR42988">
    <property type="entry name" value="PHOSPHOHYDROLASE"/>
    <property type="match status" value="1"/>
</dbReference>
<keyword evidence="2" id="KW-0378">Hydrolase</keyword>
<dbReference type="Gene3D" id="3.60.21.10">
    <property type="match status" value="1"/>
</dbReference>
<dbReference type="CDD" id="cd07402">
    <property type="entry name" value="MPP_GpdQ"/>
    <property type="match status" value="1"/>
</dbReference>
<keyword evidence="1" id="KW-0479">Metal-binding</keyword>